<feature type="domain" description="TauD/TfdA-like" evidence="4">
    <location>
        <begin position="98"/>
        <end position="274"/>
    </location>
</feature>
<feature type="region of interest" description="Disordered" evidence="3">
    <location>
        <begin position="258"/>
        <end position="304"/>
    </location>
</feature>
<keyword evidence="1" id="KW-0560">Oxidoreductase</keyword>
<evidence type="ECO:0000256" key="1">
    <source>
        <dbReference type="ARBA" id="ARBA00023002"/>
    </source>
</evidence>
<evidence type="ECO:0000259" key="4">
    <source>
        <dbReference type="Pfam" id="PF02668"/>
    </source>
</evidence>
<proteinExistence type="predicted"/>
<dbReference type="PANTHER" id="PTHR10696">
    <property type="entry name" value="GAMMA-BUTYROBETAINE HYDROXYLASE-RELATED"/>
    <property type="match status" value="1"/>
</dbReference>
<keyword evidence="2" id="KW-0045">Antibiotic biosynthesis</keyword>
<dbReference type="GO" id="GO:0017000">
    <property type="term" value="P:antibiotic biosynthetic process"/>
    <property type="evidence" value="ECO:0007669"/>
    <property type="project" value="UniProtKB-KW"/>
</dbReference>
<dbReference type="Pfam" id="PF02668">
    <property type="entry name" value="TauD"/>
    <property type="match status" value="1"/>
</dbReference>
<feature type="compositionally biased region" description="Basic residues" evidence="3">
    <location>
        <begin position="288"/>
        <end position="304"/>
    </location>
</feature>
<feature type="compositionally biased region" description="Low complexity" evidence="3">
    <location>
        <begin position="265"/>
        <end position="286"/>
    </location>
</feature>
<dbReference type="SUPFAM" id="SSF51197">
    <property type="entry name" value="Clavaminate synthase-like"/>
    <property type="match status" value="1"/>
</dbReference>
<dbReference type="GO" id="GO:0016491">
    <property type="term" value="F:oxidoreductase activity"/>
    <property type="evidence" value="ECO:0007669"/>
    <property type="project" value="UniProtKB-KW"/>
</dbReference>
<dbReference type="InterPro" id="IPR042098">
    <property type="entry name" value="TauD-like_sf"/>
</dbReference>
<evidence type="ECO:0000256" key="3">
    <source>
        <dbReference type="SAM" id="MobiDB-lite"/>
    </source>
</evidence>
<sequence length="304" mass="33509">MAPALTTSAPTAPHELSSFPNHKAPRTIYPDGIKTSGQHPPLYDILRPYEDFPKKITGPTVWNVEDYRTHPEQWTHVLSPSEIQEISSTADAFLASGTPLTGISRENFQLKEFGSFLGVLRKELIDGKGFILFKGLPVQEWGNHKSAVAYMGLGTHLGYFVSQNAHGHVLGHVKDLGDDPTAISRVRIYRTNARQFFHADDADLVGLLCIAKALEGGESDLVSAHEVWNALQVENPDVARTLTEPIWYFDRKGETSVGEEEWIRTSGTPTTSGPSPVSPTQASSRRSPPPRKKPPPCWKKHVSG</sequence>
<dbReference type="Proteomes" id="UP001280581">
    <property type="component" value="Unassembled WGS sequence"/>
</dbReference>
<reference evidence="5 6" key="1">
    <citation type="submission" date="2021-02" db="EMBL/GenBank/DDBJ databases">
        <title>Genome assembly of Pseudopithomyces chartarum.</title>
        <authorList>
            <person name="Jauregui R."/>
            <person name="Singh J."/>
            <person name="Voisey C."/>
        </authorList>
    </citation>
    <scope>NUCLEOTIDE SEQUENCE [LARGE SCALE GENOMIC DNA]</scope>
    <source>
        <strain evidence="5 6">AGR01</strain>
    </source>
</reference>
<dbReference type="InterPro" id="IPR003819">
    <property type="entry name" value="TauD/TfdA-like"/>
</dbReference>
<gene>
    <name evidence="5" type="ORF">GRF29_103g213858</name>
</gene>
<accession>A0AAN6LTY5</accession>
<keyword evidence="6" id="KW-1185">Reference proteome</keyword>
<dbReference type="AlphaFoldDB" id="A0AAN6LTY5"/>
<dbReference type="InterPro" id="IPR050411">
    <property type="entry name" value="AlphaKG_dependent_hydroxylases"/>
</dbReference>
<dbReference type="EMBL" id="WVTA01000009">
    <property type="protein sequence ID" value="KAK3207226.1"/>
    <property type="molecule type" value="Genomic_DNA"/>
</dbReference>
<evidence type="ECO:0000313" key="5">
    <source>
        <dbReference type="EMBL" id="KAK3207226.1"/>
    </source>
</evidence>
<comment type="caution">
    <text evidence="5">The sequence shown here is derived from an EMBL/GenBank/DDBJ whole genome shotgun (WGS) entry which is preliminary data.</text>
</comment>
<dbReference type="Gene3D" id="3.60.130.10">
    <property type="entry name" value="Clavaminate synthase-like"/>
    <property type="match status" value="1"/>
</dbReference>
<evidence type="ECO:0000313" key="6">
    <source>
        <dbReference type="Proteomes" id="UP001280581"/>
    </source>
</evidence>
<dbReference type="PANTHER" id="PTHR10696:SF56">
    <property type="entry name" value="TAUD_TFDA-LIKE DOMAIN-CONTAINING PROTEIN"/>
    <property type="match status" value="1"/>
</dbReference>
<feature type="region of interest" description="Disordered" evidence="3">
    <location>
        <begin position="1"/>
        <end position="25"/>
    </location>
</feature>
<name>A0AAN6LTY5_9PLEO</name>
<evidence type="ECO:0000256" key="2">
    <source>
        <dbReference type="ARBA" id="ARBA00023194"/>
    </source>
</evidence>
<feature type="compositionally biased region" description="Low complexity" evidence="3">
    <location>
        <begin position="1"/>
        <end position="13"/>
    </location>
</feature>
<protein>
    <recommendedName>
        <fullName evidence="4">TauD/TfdA-like domain-containing protein</fullName>
    </recommendedName>
</protein>
<organism evidence="5 6">
    <name type="scientific">Pseudopithomyces chartarum</name>
    <dbReference type="NCBI Taxonomy" id="1892770"/>
    <lineage>
        <taxon>Eukaryota</taxon>
        <taxon>Fungi</taxon>
        <taxon>Dikarya</taxon>
        <taxon>Ascomycota</taxon>
        <taxon>Pezizomycotina</taxon>
        <taxon>Dothideomycetes</taxon>
        <taxon>Pleosporomycetidae</taxon>
        <taxon>Pleosporales</taxon>
        <taxon>Massarineae</taxon>
        <taxon>Didymosphaeriaceae</taxon>
        <taxon>Pseudopithomyces</taxon>
    </lineage>
</organism>